<dbReference type="Proteomes" id="UP000248584">
    <property type="component" value="Unassembled WGS sequence"/>
</dbReference>
<proteinExistence type="predicted"/>
<comment type="caution">
    <text evidence="3">The sequence shown here is derived from an EMBL/GenBank/DDBJ whole genome shotgun (WGS) entry which is preliminary data.</text>
</comment>
<dbReference type="PANTHER" id="PTHR46825:SF8">
    <property type="entry name" value="BETA-LACTAMASE-RELATED"/>
    <property type="match status" value="1"/>
</dbReference>
<dbReference type="Gene3D" id="3.40.710.10">
    <property type="entry name" value="DD-peptidase/beta-lactamase superfamily"/>
    <property type="match status" value="1"/>
</dbReference>
<dbReference type="InterPro" id="IPR050491">
    <property type="entry name" value="AmpC-like"/>
</dbReference>
<protein>
    <submittedName>
        <fullName evidence="3">CubicO group peptidase (Beta-lactamase class C family)</fullName>
    </submittedName>
</protein>
<reference evidence="3 4" key="1">
    <citation type="submission" date="2018-06" db="EMBL/GenBank/DDBJ databases">
        <title>Genomic Encyclopedia of Archaeal and Bacterial Type Strains, Phase II (KMG-II): from individual species to whole genera.</title>
        <authorList>
            <person name="Goeker M."/>
        </authorList>
    </citation>
    <scope>NUCLEOTIDE SEQUENCE [LARGE SCALE GENOMIC DNA]</scope>
    <source>
        <strain evidence="3 4">DSM 17205</strain>
    </source>
</reference>
<dbReference type="InterPro" id="IPR012338">
    <property type="entry name" value="Beta-lactam/transpept-like"/>
</dbReference>
<evidence type="ECO:0000313" key="4">
    <source>
        <dbReference type="Proteomes" id="UP000248584"/>
    </source>
</evidence>
<organism evidence="3 4">
    <name type="scientific">Nonlabens dokdonensis</name>
    <dbReference type="NCBI Taxonomy" id="328515"/>
    <lineage>
        <taxon>Bacteria</taxon>
        <taxon>Pseudomonadati</taxon>
        <taxon>Bacteroidota</taxon>
        <taxon>Flavobacteriia</taxon>
        <taxon>Flavobacteriales</taxon>
        <taxon>Flavobacteriaceae</taxon>
        <taxon>Nonlabens</taxon>
    </lineage>
</organism>
<evidence type="ECO:0000259" key="2">
    <source>
        <dbReference type="Pfam" id="PF00144"/>
    </source>
</evidence>
<keyword evidence="4" id="KW-1185">Reference proteome</keyword>
<name>A0ABX5PW01_9FLAO</name>
<sequence>MKNSIPMFTFFLLLNTICYAQDITQKIDSIVQEVHLKYPEVGISLGFIQNDQEFYTAYGKNHKESTVDINKNSVFEIASITKLVTANLLAQAVLENKIKLEDYIDDYLPEVYVLQDAIKNKIKISDLASHQSGLEDLDFGKLIAANSQQPIDGVTQEDISAIINNCTELIDYGSYRYSTIGYVLLGDILEKVYGKSYDQIITEKLITPYQLTNTLTKEFDVPNLTKGYNQDGGEQEFFNWHTTAPAGLLKSSTADMVTFLKAILNNKTKAGKAAQLCETTYYNKDDRQLGLGTNILIDIQNTIYAKTGDSMGQSSILCYNRGKNWGIVIFITQRNFKIRSELFNGIYEVVLK</sequence>
<feature type="domain" description="Beta-lactamase-related" evidence="2">
    <location>
        <begin position="37"/>
        <end position="335"/>
    </location>
</feature>
<dbReference type="Pfam" id="PF00144">
    <property type="entry name" value="Beta-lactamase"/>
    <property type="match status" value="1"/>
</dbReference>
<feature type="signal peptide" evidence="1">
    <location>
        <begin position="1"/>
        <end position="20"/>
    </location>
</feature>
<dbReference type="SUPFAM" id="SSF56601">
    <property type="entry name" value="beta-lactamase/transpeptidase-like"/>
    <property type="match status" value="1"/>
</dbReference>
<dbReference type="EMBL" id="QKZR01000004">
    <property type="protein sequence ID" value="PZX39066.1"/>
    <property type="molecule type" value="Genomic_DNA"/>
</dbReference>
<dbReference type="RefSeq" id="WP_041566806.1">
    <property type="nucleotide sequence ID" value="NZ_QKZR01000004.1"/>
</dbReference>
<gene>
    <name evidence="3" type="ORF">LX97_02432</name>
</gene>
<evidence type="ECO:0000313" key="3">
    <source>
        <dbReference type="EMBL" id="PZX39066.1"/>
    </source>
</evidence>
<evidence type="ECO:0000256" key="1">
    <source>
        <dbReference type="SAM" id="SignalP"/>
    </source>
</evidence>
<keyword evidence="1" id="KW-0732">Signal</keyword>
<dbReference type="InterPro" id="IPR001466">
    <property type="entry name" value="Beta-lactam-related"/>
</dbReference>
<feature type="chain" id="PRO_5047426927" evidence="1">
    <location>
        <begin position="21"/>
        <end position="352"/>
    </location>
</feature>
<accession>A0ABX5PW01</accession>
<dbReference type="PANTHER" id="PTHR46825">
    <property type="entry name" value="D-ALANYL-D-ALANINE-CARBOXYPEPTIDASE/ENDOPEPTIDASE AMPH"/>
    <property type="match status" value="1"/>
</dbReference>